<dbReference type="EMBL" id="CP059665">
    <property type="protein sequence ID" value="QRW21949.1"/>
    <property type="molecule type" value="Genomic_DNA"/>
</dbReference>
<dbReference type="PROSITE" id="PS50231">
    <property type="entry name" value="RICIN_B_LECTIN"/>
    <property type="match status" value="1"/>
</dbReference>
<dbReference type="SMART" id="SM00458">
    <property type="entry name" value="RICIN"/>
    <property type="match status" value="1"/>
</dbReference>
<sequence length="144" mass="16135">MSAQEYSLPSGVYTLENVSTGSVLDSYWGKPDEGNPVNGYQPHGGPNQQWKLEWTGSGSKFTLRNVKTNNYLSYGRAQNSDRIVTSKSPKHWFIMVADKGYAVAAAENPLYVLDLTESNPANETPCILYNNNATDNQKWRFHKV</sequence>
<evidence type="ECO:0000313" key="4">
    <source>
        <dbReference type="Proteomes" id="UP000663840"/>
    </source>
</evidence>
<reference evidence="2" key="2">
    <citation type="submission" date="2021-01" db="EMBL/GenBank/DDBJ databases">
        <authorList>
            <person name="Kaushik A."/>
        </authorList>
    </citation>
    <scope>NUCLEOTIDE SEQUENCE</scope>
    <source>
        <strain evidence="2">AG1-1A</strain>
    </source>
</reference>
<reference evidence="3" key="1">
    <citation type="submission" date="2020-05" db="EMBL/GenBank/DDBJ databases">
        <title>Evolutionary and genomic comparisons of hybrid uninucleate and nonhybrid Rhizoctonia fungi.</title>
        <authorList>
            <person name="Li C."/>
            <person name="Chen X."/>
        </authorList>
    </citation>
    <scope>NUCLEOTIDE SEQUENCE</scope>
    <source>
        <strain evidence="3">AG-1 IA</strain>
    </source>
</reference>
<dbReference type="SUPFAM" id="SSF50370">
    <property type="entry name" value="Ricin B-like lectins"/>
    <property type="match status" value="1"/>
</dbReference>
<evidence type="ECO:0000313" key="2">
    <source>
        <dbReference type="EMBL" id="CAE6340585.1"/>
    </source>
</evidence>
<dbReference type="InterPro" id="IPR035992">
    <property type="entry name" value="Ricin_B-like_lectins"/>
</dbReference>
<gene>
    <name evidence="2" type="ORF">RDB_LOCUS3824</name>
    <name evidence="3" type="ORF">RhiXN_09536</name>
</gene>
<dbReference type="CDD" id="cd23455">
    <property type="entry name" value="beta-trefoil_Ricin_RSA"/>
    <property type="match status" value="1"/>
</dbReference>
<organism evidence="2 4">
    <name type="scientific">Rhizoctonia solani</name>
    <dbReference type="NCBI Taxonomy" id="456999"/>
    <lineage>
        <taxon>Eukaryota</taxon>
        <taxon>Fungi</taxon>
        <taxon>Dikarya</taxon>
        <taxon>Basidiomycota</taxon>
        <taxon>Agaricomycotina</taxon>
        <taxon>Agaricomycetes</taxon>
        <taxon>Cantharellales</taxon>
        <taxon>Ceratobasidiaceae</taxon>
        <taxon>Rhizoctonia</taxon>
    </lineage>
</organism>
<accession>A0A8H2ZZI0</accession>
<dbReference type="GO" id="GO:0030246">
    <property type="term" value="F:carbohydrate binding"/>
    <property type="evidence" value="ECO:0007669"/>
    <property type="project" value="UniProtKB-KW"/>
</dbReference>
<keyword evidence="3" id="KW-0430">Lectin</keyword>
<dbReference type="Proteomes" id="UP000663840">
    <property type="component" value="Unassembled WGS sequence"/>
</dbReference>
<dbReference type="Pfam" id="PF14200">
    <property type="entry name" value="RicinB_lectin_2"/>
    <property type="match status" value="1"/>
</dbReference>
<dbReference type="Gene3D" id="2.80.10.50">
    <property type="match status" value="1"/>
</dbReference>
<dbReference type="AlphaFoldDB" id="A0A8H2ZZI0"/>
<name>A0A8H2ZZI0_9AGAM</name>
<feature type="domain" description="Ricin B lectin" evidence="1">
    <location>
        <begin position="10"/>
        <end position="142"/>
    </location>
</feature>
<dbReference type="InterPro" id="IPR000772">
    <property type="entry name" value="Ricin_B_lectin"/>
</dbReference>
<evidence type="ECO:0000313" key="3">
    <source>
        <dbReference type="EMBL" id="QRW21949.1"/>
    </source>
</evidence>
<dbReference type="Proteomes" id="UP000650533">
    <property type="component" value="Chromosome 8"/>
</dbReference>
<dbReference type="EMBL" id="CAJMWR010000063">
    <property type="protein sequence ID" value="CAE6340585.1"/>
    <property type="molecule type" value="Genomic_DNA"/>
</dbReference>
<proteinExistence type="predicted"/>
<protein>
    <submittedName>
        <fullName evidence="3">Ricin-type beta-trefoil lectin domain protein</fullName>
    </submittedName>
</protein>
<evidence type="ECO:0000259" key="1">
    <source>
        <dbReference type="SMART" id="SM00458"/>
    </source>
</evidence>